<dbReference type="InterPro" id="IPR011009">
    <property type="entry name" value="Kinase-like_dom_sf"/>
</dbReference>
<accession>A0A9P6TVX7</accession>
<dbReference type="GO" id="GO:0005524">
    <property type="term" value="F:ATP binding"/>
    <property type="evidence" value="ECO:0007669"/>
    <property type="project" value="UniProtKB-UniRule"/>
</dbReference>
<dbReference type="InterPro" id="IPR011990">
    <property type="entry name" value="TPR-like_helical_dom_sf"/>
</dbReference>
<sequence>MNPGSTSKFIGAGQYGIVFHCLYHTRKAAIKKFRLQDTTGQIAIIEQEIALLQRLQYRHIIQFYGVCRQDNEISLITDFAEGGSLNQAIQDWRVADWRVKARIAQEIANGLAYIHHEDIIHRDLKSDNVLLTGLMEVKLCDFGLAVVKKSSERHSTEVMRGTVRWLAPELLRAAKPSYTNKSDIYALGMVMWEMAAMCTLPFKTIDNNFVVADAVHDGEREKLPDNTPPDYRHWVELCWRQDPLDRPQAHEVILAKILTNDASSRGRPTNALASSEDASLALSLAVTPVATVNVPVPGTRPMAPPVVPSPSEEPKAMHCVGDKYAAGLSAEQTDDEAARFHIKASNQGKSDSQSSLNIAAQGGLPAAETDFGAAPLRLEILRNKLAALESSLDRMMNISFTKQSNAEAVVKRQAADRGDATAQNTLGLMYLNGQDVEQSDVEAVK</sequence>
<gene>
    <name evidence="9" type="ORF">DFQ27_000514</name>
</gene>
<dbReference type="Gene3D" id="1.10.510.10">
    <property type="entry name" value="Transferase(Phosphotransferase) domain 1"/>
    <property type="match status" value="1"/>
</dbReference>
<dbReference type="PROSITE" id="PS50011">
    <property type="entry name" value="PROTEIN_KINASE_DOM"/>
    <property type="match status" value="1"/>
</dbReference>
<dbReference type="AlphaFoldDB" id="A0A9P6TVX7"/>
<feature type="domain" description="Protein kinase" evidence="8">
    <location>
        <begin position="4"/>
        <end position="258"/>
    </location>
</feature>
<keyword evidence="3 6" id="KW-0547">Nucleotide-binding</keyword>
<dbReference type="InterPro" id="IPR001245">
    <property type="entry name" value="Ser-Thr/Tyr_kinase_cat_dom"/>
</dbReference>
<dbReference type="PANTHER" id="PTHR44329">
    <property type="entry name" value="SERINE/THREONINE-PROTEIN KINASE TNNI3K-RELATED"/>
    <property type="match status" value="1"/>
</dbReference>
<dbReference type="EMBL" id="JAAAJB010001121">
    <property type="protein sequence ID" value="KAG0248958.1"/>
    <property type="molecule type" value="Genomic_DNA"/>
</dbReference>
<dbReference type="InterPro" id="IPR051681">
    <property type="entry name" value="Ser/Thr_Kinases-Pseudokinases"/>
</dbReference>
<dbReference type="Proteomes" id="UP000807716">
    <property type="component" value="Unassembled WGS sequence"/>
</dbReference>
<dbReference type="GO" id="GO:0004674">
    <property type="term" value="F:protein serine/threonine kinase activity"/>
    <property type="evidence" value="ECO:0007669"/>
    <property type="project" value="UniProtKB-KW"/>
</dbReference>
<keyword evidence="1 7" id="KW-0723">Serine/threonine-protein kinase</keyword>
<comment type="caution">
    <text evidence="9">The sequence shown here is derived from an EMBL/GenBank/DDBJ whole genome shotgun (WGS) entry which is preliminary data.</text>
</comment>
<keyword evidence="4" id="KW-0418">Kinase</keyword>
<evidence type="ECO:0000256" key="7">
    <source>
        <dbReference type="RuleBase" id="RU000304"/>
    </source>
</evidence>
<dbReference type="SUPFAM" id="SSF56112">
    <property type="entry name" value="Protein kinase-like (PK-like)"/>
    <property type="match status" value="1"/>
</dbReference>
<organism evidence="9 10">
    <name type="scientific">Actinomortierella ambigua</name>
    <dbReference type="NCBI Taxonomy" id="1343610"/>
    <lineage>
        <taxon>Eukaryota</taxon>
        <taxon>Fungi</taxon>
        <taxon>Fungi incertae sedis</taxon>
        <taxon>Mucoromycota</taxon>
        <taxon>Mortierellomycotina</taxon>
        <taxon>Mortierellomycetes</taxon>
        <taxon>Mortierellales</taxon>
        <taxon>Mortierellaceae</taxon>
        <taxon>Actinomortierella</taxon>
    </lineage>
</organism>
<evidence type="ECO:0000256" key="2">
    <source>
        <dbReference type="ARBA" id="ARBA00022679"/>
    </source>
</evidence>
<dbReference type="InterPro" id="IPR017441">
    <property type="entry name" value="Protein_kinase_ATP_BS"/>
</dbReference>
<dbReference type="Pfam" id="PF07714">
    <property type="entry name" value="PK_Tyr_Ser-Thr"/>
    <property type="match status" value="1"/>
</dbReference>
<dbReference type="OrthoDB" id="2018507at2759"/>
<feature type="non-terminal residue" evidence="9">
    <location>
        <position position="445"/>
    </location>
</feature>
<dbReference type="PRINTS" id="PR00109">
    <property type="entry name" value="TYRKINASE"/>
</dbReference>
<feature type="binding site" evidence="6">
    <location>
        <position position="32"/>
    </location>
    <ligand>
        <name>ATP</name>
        <dbReference type="ChEBI" id="CHEBI:30616"/>
    </ligand>
</feature>
<keyword evidence="2" id="KW-0808">Transferase</keyword>
<dbReference type="SMART" id="SM00220">
    <property type="entry name" value="S_TKc"/>
    <property type="match status" value="1"/>
</dbReference>
<evidence type="ECO:0000313" key="9">
    <source>
        <dbReference type="EMBL" id="KAG0248958.1"/>
    </source>
</evidence>
<evidence type="ECO:0000256" key="6">
    <source>
        <dbReference type="PROSITE-ProRule" id="PRU10141"/>
    </source>
</evidence>
<evidence type="ECO:0000256" key="3">
    <source>
        <dbReference type="ARBA" id="ARBA00022741"/>
    </source>
</evidence>
<keyword evidence="10" id="KW-1185">Reference proteome</keyword>
<keyword evidence="5 6" id="KW-0067">ATP-binding</keyword>
<proteinExistence type="inferred from homology"/>
<evidence type="ECO:0000259" key="8">
    <source>
        <dbReference type="PROSITE" id="PS50011"/>
    </source>
</evidence>
<dbReference type="Gene3D" id="1.25.40.10">
    <property type="entry name" value="Tetratricopeptide repeat domain"/>
    <property type="match status" value="1"/>
</dbReference>
<dbReference type="InterPro" id="IPR000719">
    <property type="entry name" value="Prot_kinase_dom"/>
</dbReference>
<dbReference type="InterPro" id="IPR008271">
    <property type="entry name" value="Ser/Thr_kinase_AS"/>
</dbReference>
<reference evidence="9" key="1">
    <citation type="journal article" date="2020" name="Fungal Divers.">
        <title>Resolving the Mortierellaceae phylogeny through synthesis of multi-gene phylogenetics and phylogenomics.</title>
        <authorList>
            <person name="Vandepol N."/>
            <person name="Liber J."/>
            <person name="Desiro A."/>
            <person name="Na H."/>
            <person name="Kennedy M."/>
            <person name="Barry K."/>
            <person name="Grigoriev I.V."/>
            <person name="Miller A.N."/>
            <person name="O'Donnell K."/>
            <person name="Stajich J.E."/>
            <person name="Bonito G."/>
        </authorList>
    </citation>
    <scope>NUCLEOTIDE SEQUENCE</scope>
    <source>
        <strain evidence="9">BC1065</strain>
    </source>
</reference>
<dbReference type="PROSITE" id="PS00108">
    <property type="entry name" value="PROTEIN_KINASE_ST"/>
    <property type="match status" value="1"/>
</dbReference>
<comment type="similarity">
    <text evidence="7">Belongs to the protein kinase superfamily.</text>
</comment>
<evidence type="ECO:0000256" key="5">
    <source>
        <dbReference type="ARBA" id="ARBA00022840"/>
    </source>
</evidence>
<evidence type="ECO:0000256" key="4">
    <source>
        <dbReference type="ARBA" id="ARBA00022777"/>
    </source>
</evidence>
<evidence type="ECO:0000313" key="10">
    <source>
        <dbReference type="Proteomes" id="UP000807716"/>
    </source>
</evidence>
<protein>
    <recommendedName>
        <fullName evidence="8">Protein kinase domain-containing protein</fullName>
    </recommendedName>
</protein>
<name>A0A9P6TVX7_9FUNG</name>
<evidence type="ECO:0000256" key="1">
    <source>
        <dbReference type="ARBA" id="ARBA00022527"/>
    </source>
</evidence>
<dbReference type="PROSITE" id="PS00107">
    <property type="entry name" value="PROTEIN_KINASE_ATP"/>
    <property type="match status" value="1"/>
</dbReference>
<dbReference type="PANTHER" id="PTHR44329:SF288">
    <property type="entry name" value="MITOGEN-ACTIVATED PROTEIN KINASE KINASE KINASE 20"/>
    <property type="match status" value="1"/>
</dbReference>